<dbReference type="AlphaFoldDB" id="A0A5S4UVQ7"/>
<organism evidence="3 4">
    <name type="scientific">Agromyces mariniharenae</name>
    <dbReference type="NCBI Taxonomy" id="2604423"/>
    <lineage>
        <taxon>Bacteria</taxon>
        <taxon>Bacillati</taxon>
        <taxon>Actinomycetota</taxon>
        <taxon>Actinomycetes</taxon>
        <taxon>Micrococcales</taxon>
        <taxon>Microbacteriaceae</taxon>
        <taxon>Agromyces</taxon>
    </lineage>
</organism>
<evidence type="ECO:0000256" key="2">
    <source>
        <dbReference type="SAM" id="Phobius"/>
    </source>
</evidence>
<keyword evidence="2" id="KW-0812">Transmembrane</keyword>
<sequence length="165" mass="16765">MAGIRAFVRTELNAARLLVSLAAAIALIAGLLAMHVLSTFGSDHALAGPVTISEHAHHPVAPGHAEPGEQATNLSPGHSVLSLGHSVSGEPCDGECDMPAGMPTHSMLMASCVLGLVGAILLLLPPASRALPAALEATRVVGARILRAAAPLRPPSLHVLSISRT</sequence>
<feature type="transmembrane region" description="Helical" evidence="2">
    <location>
        <begin position="12"/>
        <end position="37"/>
    </location>
</feature>
<protein>
    <submittedName>
        <fullName evidence="3">Uncharacterized protein</fullName>
    </submittedName>
</protein>
<gene>
    <name evidence="3" type="ORF">FYC51_13675</name>
</gene>
<evidence type="ECO:0000256" key="1">
    <source>
        <dbReference type="SAM" id="MobiDB-lite"/>
    </source>
</evidence>
<dbReference type="Pfam" id="PF19650">
    <property type="entry name" value="DUF6153"/>
    <property type="match status" value="1"/>
</dbReference>
<comment type="caution">
    <text evidence="3">The sequence shown here is derived from an EMBL/GenBank/DDBJ whole genome shotgun (WGS) entry which is preliminary data.</text>
</comment>
<keyword evidence="4" id="KW-1185">Reference proteome</keyword>
<dbReference type="Proteomes" id="UP000325243">
    <property type="component" value="Unassembled WGS sequence"/>
</dbReference>
<dbReference type="RefSeq" id="WP_148734370.1">
    <property type="nucleotide sequence ID" value="NZ_VSSB01000002.1"/>
</dbReference>
<dbReference type="InterPro" id="IPR046151">
    <property type="entry name" value="DUF6153"/>
</dbReference>
<name>A0A5S4UVQ7_9MICO</name>
<keyword evidence="2" id="KW-1133">Transmembrane helix</keyword>
<feature type="region of interest" description="Disordered" evidence="1">
    <location>
        <begin position="57"/>
        <end position="76"/>
    </location>
</feature>
<reference evidence="3 4" key="1">
    <citation type="submission" date="2019-08" db="EMBL/GenBank/DDBJ databases">
        <authorList>
            <person name="Hu J."/>
        </authorList>
    </citation>
    <scope>NUCLEOTIDE SEQUENCE [LARGE SCALE GENOMIC DNA]</scope>
    <source>
        <strain evidence="3 4">NEAU-184</strain>
    </source>
</reference>
<evidence type="ECO:0000313" key="4">
    <source>
        <dbReference type="Proteomes" id="UP000325243"/>
    </source>
</evidence>
<proteinExistence type="predicted"/>
<dbReference type="EMBL" id="VSSB01000002">
    <property type="protein sequence ID" value="TYL50268.1"/>
    <property type="molecule type" value="Genomic_DNA"/>
</dbReference>
<evidence type="ECO:0000313" key="3">
    <source>
        <dbReference type="EMBL" id="TYL50268.1"/>
    </source>
</evidence>
<keyword evidence="2" id="KW-0472">Membrane</keyword>
<accession>A0A5S4UVQ7</accession>
<feature type="transmembrane region" description="Helical" evidence="2">
    <location>
        <begin position="107"/>
        <end position="124"/>
    </location>
</feature>